<reference evidence="1 2" key="1">
    <citation type="journal article" date="2014" name="Nature">
        <title>The genome of the recently domesticated crop plant sugar beet (Beta vulgaris).</title>
        <authorList>
            <person name="Dohm J.C."/>
            <person name="Minoche A.E."/>
            <person name="Holtgrawe D."/>
            <person name="Capella-Gutierrez S."/>
            <person name="Zakrzewski F."/>
            <person name="Tafer H."/>
            <person name="Rupp O."/>
            <person name="Sorensen T.R."/>
            <person name="Stracke R."/>
            <person name="Reinhardt R."/>
            <person name="Goesmann A."/>
            <person name="Kraft T."/>
            <person name="Schulz B."/>
            <person name="Stadler P.F."/>
            <person name="Schmidt T."/>
            <person name="Gabaldon T."/>
            <person name="Lehrach H."/>
            <person name="Weisshaar B."/>
            <person name="Himmelbauer H."/>
        </authorList>
    </citation>
    <scope>NUCLEOTIDE SEQUENCE [LARGE SCALE GENOMIC DNA]</scope>
    <source>
        <tissue evidence="1">Taproot</tissue>
    </source>
</reference>
<dbReference type="Gramene" id="KMS97971">
    <property type="protein sequence ID" value="KMS97971"/>
    <property type="gene ID" value="BVRB_4g096900"/>
</dbReference>
<evidence type="ECO:0000313" key="1">
    <source>
        <dbReference type="EMBL" id="KMS97971.1"/>
    </source>
</evidence>
<evidence type="ECO:0000313" key="2">
    <source>
        <dbReference type="Proteomes" id="UP000035740"/>
    </source>
</evidence>
<keyword evidence="2" id="KW-1185">Reference proteome</keyword>
<organism evidence="1 2">
    <name type="scientific">Beta vulgaris subsp. vulgaris</name>
    <name type="common">Beet</name>
    <dbReference type="NCBI Taxonomy" id="3555"/>
    <lineage>
        <taxon>Eukaryota</taxon>
        <taxon>Viridiplantae</taxon>
        <taxon>Streptophyta</taxon>
        <taxon>Embryophyta</taxon>
        <taxon>Tracheophyta</taxon>
        <taxon>Spermatophyta</taxon>
        <taxon>Magnoliopsida</taxon>
        <taxon>eudicotyledons</taxon>
        <taxon>Gunneridae</taxon>
        <taxon>Pentapetalae</taxon>
        <taxon>Caryophyllales</taxon>
        <taxon>Chenopodiaceae</taxon>
        <taxon>Betoideae</taxon>
        <taxon>Beta</taxon>
    </lineage>
</organism>
<dbReference type="EMBL" id="KQ090276">
    <property type="protein sequence ID" value="KMS97971.1"/>
    <property type="molecule type" value="Genomic_DNA"/>
</dbReference>
<sequence length="45" mass="5186">MCETFFQEFSSYNPIQLFGFLWSGKGCLNSQGALQYKLSRQMADL</sequence>
<accession>A0A0J8BAM1</accession>
<dbReference type="Proteomes" id="UP000035740">
    <property type="component" value="Unassembled WGS sequence"/>
</dbReference>
<dbReference type="AlphaFoldDB" id="A0A0J8BAM1"/>
<proteinExistence type="predicted"/>
<gene>
    <name evidence="1" type="ORF">BVRB_4g096900</name>
</gene>
<name>A0A0J8BAM1_BETVV</name>
<protein>
    <submittedName>
        <fullName evidence="1">Uncharacterized protein</fullName>
    </submittedName>
</protein>